<evidence type="ECO:0000259" key="2">
    <source>
        <dbReference type="PROSITE" id="PS50835"/>
    </source>
</evidence>
<evidence type="ECO:0000313" key="4">
    <source>
        <dbReference type="Proteomes" id="UP000193334"/>
    </source>
</evidence>
<dbReference type="CDD" id="cd00096">
    <property type="entry name" value="Ig"/>
    <property type="match status" value="1"/>
</dbReference>
<proteinExistence type="predicted"/>
<protein>
    <submittedName>
        <fullName evidence="3">Immunoglobulin I-set domain protein</fullName>
    </submittedName>
</protein>
<dbReference type="PROSITE" id="PS51257">
    <property type="entry name" value="PROKAR_LIPOPROTEIN"/>
    <property type="match status" value="1"/>
</dbReference>
<feature type="domain" description="Ig-like" evidence="2">
    <location>
        <begin position="384"/>
        <end position="470"/>
    </location>
</feature>
<dbReference type="Pfam" id="PF13927">
    <property type="entry name" value="Ig_3"/>
    <property type="match status" value="1"/>
</dbReference>
<keyword evidence="4" id="KW-1185">Reference proteome</keyword>
<accession>A0A1W6LKJ9</accession>
<organism evidence="3 4">
    <name type="scientific">Sedimentisphaera salicampi</name>
    <dbReference type="NCBI Taxonomy" id="1941349"/>
    <lineage>
        <taxon>Bacteria</taxon>
        <taxon>Pseudomonadati</taxon>
        <taxon>Planctomycetota</taxon>
        <taxon>Phycisphaerae</taxon>
        <taxon>Sedimentisphaerales</taxon>
        <taxon>Sedimentisphaeraceae</taxon>
        <taxon>Sedimentisphaera</taxon>
    </lineage>
</organism>
<feature type="signal peptide" evidence="1">
    <location>
        <begin position="1"/>
        <end position="22"/>
    </location>
</feature>
<dbReference type="EMBL" id="CP021023">
    <property type="protein sequence ID" value="ARN56276.1"/>
    <property type="molecule type" value="Genomic_DNA"/>
</dbReference>
<evidence type="ECO:0000313" key="3">
    <source>
        <dbReference type="EMBL" id="ARN56276.1"/>
    </source>
</evidence>
<dbReference type="InterPro" id="IPR013783">
    <property type="entry name" value="Ig-like_fold"/>
</dbReference>
<dbReference type="InterPro" id="IPR036179">
    <property type="entry name" value="Ig-like_dom_sf"/>
</dbReference>
<dbReference type="AlphaFoldDB" id="A0A1W6LKJ9"/>
<dbReference type="STRING" id="1941349.STSP1_00652"/>
<dbReference type="KEGG" id="pbp:STSP1_00652"/>
<dbReference type="SMART" id="SM00409">
    <property type="entry name" value="IG"/>
    <property type="match status" value="1"/>
</dbReference>
<dbReference type="SUPFAM" id="SSF49899">
    <property type="entry name" value="Concanavalin A-like lectins/glucanases"/>
    <property type="match status" value="1"/>
</dbReference>
<evidence type="ECO:0000256" key="1">
    <source>
        <dbReference type="SAM" id="SignalP"/>
    </source>
</evidence>
<dbReference type="PROSITE" id="PS50835">
    <property type="entry name" value="IG_LIKE"/>
    <property type="match status" value="1"/>
</dbReference>
<dbReference type="Gene3D" id="2.60.40.10">
    <property type="entry name" value="Immunoglobulins"/>
    <property type="match status" value="1"/>
</dbReference>
<feature type="chain" id="PRO_5010883894" evidence="1">
    <location>
        <begin position="23"/>
        <end position="734"/>
    </location>
</feature>
<gene>
    <name evidence="3" type="ORF">STSP1_00652</name>
</gene>
<reference evidence="4" key="1">
    <citation type="submission" date="2017-04" db="EMBL/GenBank/DDBJ databases">
        <title>Comparative genomics and description of representatives of a novel lineage of planctomycetes thriving in anoxic sediments.</title>
        <authorList>
            <person name="Spring S."/>
            <person name="Bunk B."/>
            <person name="Sproer C."/>
        </authorList>
    </citation>
    <scope>NUCLEOTIDE SEQUENCE [LARGE SCALE GENOMIC DNA]</scope>
    <source>
        <strain evidence="4">ST-PulAB-D4</strain>
    </source>
</reference>
<dbReference type="Proteomes" id="UP000193334">
    <property type="component" value="Chromosome"/>
</dbReference>
<keyword evidence="1" id="KW-0732">Signal</keyword>
<sequence length="734" mass="79602" precursor="true">MMKRIKFLLALFLLLGCGLASAATFEAVGIYDEQEVQTNQVDYSMSYSNNSTWTTGIGQTLGESQVMTYEEFKAMVEEYYLDGDGGVINFDNAEMSDSASFVASFDGAQRQFTVNATGNTGASGTVKNTASGGNRTPISGDKRLQGNTNRYEFEFSDFTGMDPQDIIAAGITILGRDGSSTDWWRVIAYYTNGDDSGSTSTSRYINMSSGDTSEDSFSGIRAPEGYWITKLRVHCDNSWTWSAADDLGFVFKSSYKPYSPSVSQVSQGSSGVEAVLSWQAGPDSTDQYAVNPDIVDQYIFMTTGAEDPNLYYVGAAGEDPGTEDPFSEYTVSGLNYDSSYQWAVVEAVDGYEQSFTAGVSELEDVDENNIIGSVWSFDSLSSVPVIDSQPADVLKDAGEDAELSVEVSSVSPEQYLWYKSDDNSNETPEDDVEAGSTSNILSLADMAAADEGFYYCVITNDGGTTTSSVAKAAVKRQMAHWTFDQADYSGGQYLDVSTDDDVYHPADPNGTPAFNAGIDGDSVLIDEVNSWAQAGTWDPSKYSNQLTVSAWVKWDGEASDNHGIVSKRDSWGDNMRWSLTMRNNGTVRFYTNGGIDLWPSDVLPVDEWIFIAVTHDGQTGKIYYNGVEQQSAEGGLNDGADSMIMLGALENPATGSVLPLESELDDVQILNYAADKFAVADMYSSFTGENVCIKEYADGLDVSGPDGSPDCKVNLYDFAELAANWMTDGLYPAE</sequence>
<name>A0A1W6LKJ9_9BACT</name>
<dbReference type="Pfam" id="PF13385">
    <property type="entry name" value="Laminin_G_3"/>
    <property type="match status" value="1"/>
</dbReference>
<dbReference type="SUPFAM" id="SSF48726">
    <property type="entry name" value="Immunoglobulin"/>
    <property type="match status" value="1"/>
</dbReference>
<dbReference type="InterPro" id="IPR003599">
    <property type="entry name" value="Ig_sub"/>
</dbReference>
<dbReference type="InterPro" id="IPR007110">
    <property type="entry name" value="Ig-like_dom"/>
</dbReference>
<dbReference type="RefSeq" id="WP_085754982.1">
    <property type="nucleotide sequence ID" value="NZ_CP021023.1"/>
</dbReference>
<dbReference type="InterPro" id="IPR013320">
    <property type="entry name" value="ConA-like_dom_sf"/>
</dbReference>
<dbReference type="Gene3D" id="2.60.120.200">
    <property type="match status" value="1"/>
</dbReference>